<dbReference type="EMBL" id="CP077062">
    <property type="protein sequence ID" value="QWZ09807.1"/>
    <property type="molecule type" value="Genomic_DNA"/>
</dbReference>
<keyword evidence="1" id="KW-1133">Transmembrane helix</keyword>
<accession>A0A975T1Q8</accession>
<reference evidence="2" key="1">
    <citation type="submission" date="2021-06" db="EMBL/GenBank/DDBJ databases">
        <title>Complete genome sequence of Nocardioides sp. G188.</title>
        <authorList>
            <person name="Im W.-T."/>
        </authorList>
    </citation>
    <scope>NUCLEOTIDE SEQUENCE</scope>
    <source>
        <strain evidence="2">G188</strain>
    </source>
</reference>
<evidence type="ECO:0000256" key="1">
    <source>
        <dbReference type="SAM" id="Phobius"/>
    </source>
</evidence>
<name>A0A975T1Q8_9ACTN</name>
<feature type="transmembrane region" description="Helical" evidence="1">
    <location>
        <begin position="15"/>
        <end position="37"/>
    </location>
</feature>
<evidence type="ECO:0000313" key="3">
    <source>
        <dbReference type="Proteomes" id="UP000683575"/>
    </source>
</evidence>
<dbReference type="KEGG" id="nps:KRR39_08775"/>
<gene>
    <name evidence="2" type="ORF">KRR39_08775</name>
</gene>
<dbReference type="Proteomes" id="UP000683575">
    <property type="component" value="Chromosome"/>
</dbReference>
<dbReference type="AlphaFoldDB" id="A0A975T1Q8"/>
<dbReference type="RefSeq" id="WP_216941653.1">
    <property type="nucleotide sequence ID" value="NZ_CP077062.1"/>
</dbReference>
<feature type="transmembrane region" description="Helical" evidence="1">
    <location>
        <begin position="43"/>
        <end position="65"/>
    </location>
</feature>
<protein>
    <submittedName>
        <fullName evidence="2">Uncharacterized protein</fullName>
    </submittedName>
</protein>
<keyword evidence="1" id="KW-0472">Membrane</keyword>
<keyword evidence="1" id="KW-0812">Transmembrane</keyword>
<proteinExistence type="predicted"/>
<sequence length="68" mass="7097">MSNVPFSRRHVRRDLVVALPAVGMILGAVLGAGLGLLNPDASAVGFAGIGIVVGLVLGNFLRLVFRRE</sequence>
<organism evidence="2 3">
    <name type="scientific">Nocardioides panacis</name>
    <dbReference type="NCBI Taxonomy" id="2849501"/>
    <lineage>
        <taxon>Bacteria</taxon>
        <taxon>Bacillati</taxon>
        <taxon>Actinomycetota</taxon>
        <taxon>Actinomycetes</taxon>
        <taxon>Propionibacteriales</taxon>
        <taxon>Nocardioidaceae</taxon>
        <taxon>Nocardioides</taxon>
    </lineage>
</organism>
<keyword evidence="3" id="KW-1185">Reference proteome</keyword>
<evidence type="ECO:0000313" key="2">
    <source>
        <dbReference type="EMBL" id="QWZ09807.1"/>
    </source>
</evidence>